<evidence type="ECO:0000313" key="2">
    <source>
        <dbReference type="EMBL" id="KAA0066261.1"/>
    </source>
</evidence>
<evidence type="ECO:0000256" key="1">
    <source>
        <dbReference type="SAM" id="MobiDB-lite"/>
    </source>
</evidence>
<proteinExistence type="predicted"/>
<reference evidence="4 5" key="1">
    <citation type="submission" date="2019-08" db="EMBL/GenBank/DDBJ databases">
        <title>Draft genome sequences of two oriental melons (Cucumis melo L. var makuwa).</title>
        <authorList>
            <person name="Kwon S.-Y."/>
        </authorList>
    </citation>
    <scope>NUCLEOTIDE SEQUENCE [LARGE SCALE GENOMIC DNA]</scope>
    <source>
        <strain evidence="5">cv. Chang Bougi</strain>
        <strain evidence="4">cv. SW 3</strain>
        <tissue evidence="3">Leaf</tissue>
    </source>
</reference>
<gene>
    <name evidence="3" type="ORF">E5676_scaffold37G00220</name>
    <name evidence="2" type="ORF">E6C27_scaffold21G003020</name>
</gene>
<dbReference type="OrthoDB" id="683469at2759"/>
<feature type="region of interest" description="Disordered" evidence="1">
    <location>
        <begin position="52"/>
        <end position="110"/>
    </location>
</feature>
<evidence type="ECO:0000313" key="4">
    <source>
        <dbReference type="Proteomes" id="UP000321393"/>
    </source>
</evidence>
<dbReference type="EMBL" id="SSTD01018651">
    <property type="protein sequence ID" value="TYJ97659.1"/>
    <property type="molecule type" value="Genomic_DNA"/>
</dbReference>
<evidence type="ECO:0000313" key="3">
    <source>
        <dbReference type="EMBL" id="TYJ97659.1"/>
    </source>
</evidence>
<evidence type="ECO:0000313" key="5">
    <source>
        <dbReference type="Proteomes" id="UP000321947"/>
    </source>
</evidence>
<accession>A0A5D3BF39</accession>
<comment type="caution">
    <text evidence="3">The sequence shown here is derived from an EMBL/GenBank/DDBJ whole genome shotgun (WGS) entry which is preliminary data.</text>
</comment>
<feature type="compositionally biased region" description="Polar residues" evidence="1">
    <location>
        <begin position="65"/>
        <end position="77"/>
    </location>
</feature>
<dbReference type="EMBL" id="SSTE01000903">
    <property type="protein sequence ID" value="KAA0066261.1"/>
    <property type="molecule type" value="Genomic_DNA"/>
</dbReference>
<dbReference type="Proteomes" id="UP000321393">
    <property type="component" value="Unassembled WGS sequence"/>
</dbReference>
<sequence>MDDSGHFMFCFMAFGASIEGWKYCKPIISVDGTFLKCKFHYKKSGFFRRRKTSGKVKNMSGKDLPTQSSASEQTSGEVSRDRLSRRCVGHALGKPLSTETTTSEKPRLLF</sequence>
<protein>
    <submittedName>
        <fullName evidence="3">Protein FAR1-RELATED SEQUENCE 2-like</fullName>
    </submittedName>
</protein>
<name>A0A5D3BF39_CUCMM</name>
<organism evidence="3 5">
    <name type="scientific">Cucumis melo var. makuwa</name>
    <name type="common">Oriental melon</name>
    <dbReference type="NCBI Taxonomy" id="1194695"/>
    <lineage>
        <taxon>Eukaryota</taxon>
        <taxon>Viridiplantae</taxon>
        <taxon>Streptophyta</taxon>
        <taxon>Embryophyta</taxon>
        <taxon>Tracheophyta</taxon>
        <taxon>Spermatophyta</taxon>
        <taxon>Magnoliopsida</taxon>
        <taxon>eudicotyledons</taxon>
        <taxon>Gunneridae</taxon>
        <taxon>Pentapetalae</taxon>
        <taxon>rosids</taxon>
        <taxon>fabids</taxon>
        <taxon>Cucurbitales</taxon>
        <taxon>Cucurbitaceae</taxon>
        <taxon>Benincaseae</taxon>
        <taxon>Cucumis</taxon>
    </lineage>
</organism>
<dbReference type="AlphaFoldDB" id="A0A5D3BF39"/>
<dbReference type="Proteomes" id="UP000321947">
    <property type="component" value="Unassembled WGS sequence"/>
</dbReference>